<feature type="transmembrane region" description="Helical" evidence="5">
    <location>
        <begin position="380"/>
        <end position="399"/>
    </location>
</feature>
<dbReference type="NCBIfam" id="TIGR01770">
    <property type="entry name" value="NDH_I_N"/>
    <property type="match status" value="1"/>
</dbReference>
<dbReference type="RefSeq" id="WP_035212774.1">
    <property type="nucleotide sequence ID" value="NZ_ALJE01000008.1"/>
</dbReference>
<dbReference type="GeneID" id="99730736"/>
<evidence type="ECO:0000313" key="9">
    <source>
        <dbReference type="EMBL" id="RBP22763.1"/>
    </source>
</evidence>
<keyword evidence="4 5" id="KW-0472">Membrane</keyword>
<feature type="transmembrane region" description="Helical" evidence="5">
    <location>
        <begin position="337"/>
        <end position="359"/>
    </location>
</feature>
<keyword evidence="5" id="KW-0813">Transport</keyword>
<evidence type="ECO:0000313" key="10">
    <source>
        <dbReference type="Proteomes" id="UP000252124"/>
    </source>
</evidence>
<dbReference type="Proteomes" id="UP001161276">
    <property type="component" value="Unassembled WGS sequence"/>
</dbReference>
<dbReference type="Pfam" id="PF00361">
    <property type="entry name" value="Proton_antipo_M"/>
    <property type="match status" value="1"/>
</dbReference>
<dbReference type="PANTHER" id="PTHR22773">
    <property type="entry name" value="NADH DEHYDROGENASE"/>
    <property type="match status" value="1"/>
</dbReference>
<evidence type="ECO:0000259" key="7">
    <source>
        <dbReference type="Pfam" id="PF00361"/>
    </source>
</evidence>
<dbReference type="AlphaFoldDB" id="A0AA42W832"/>
<feature type="transmembrane region" description="Helical" evidence="5">
    <location>
        <begin position="110"/>
        <end position="127"/>
    </location>
</feature>
<evidence type="ECO:0000256" key="1">
    <source>
        <dbReference type="ARBA" id="ARBA00004127"/>
    </source>
</evidence>
<feature type="domain" description="NADH:quinone oxidoreductase/Mrp antiporter transmembrane" evidence="7">
    <location>
        <begin position="127"/>
        <end position="429"/>
    </location>
</feature>
<evidence type="ECO:0000313" key="11">
    <source>
        <dbReference type="Proteomes" id="UP001161276"/>
    </source>
</evidence>
<comment type="similarity">
    <text evidence="5">Belongs to the complex I subunit 2 family.</text>
</comment>
<comment type="subcellular location">
    <subcellularLocation>
        <location evidence="5">Cell membrane</location>
        <topology evidence="5">Multi-pass membrane protein</topology>
    </subcellularLocation>
    <subcellularLocation>
        <location evidence="1">Endomembrane system</location>
        <topology evidence="1">Multi-pass membrane protein</topology>
    </subcellularLocation>
    <subcellularLocation>
        <location evidence="6">Membrane</location>
        <topology evidence="6">Multi-pass membrane protein</topology>
    </subcellularLocation>
</comment>
<dbReference type="Proteomes" id="UP000252124">
    <property type="component" value="Unassembled WGS sequence"/>
</dbReference>
<name>A0AA42W832_9BURK</name>
<dbReference type="InterPro" id="IPR010096">
    <property type="entry name" value="NADH-Q_OxRdtase_suN/2"/>
</dbReference>
<reference evidence="9 10" key="1">
    <citation type="submission" date="2018-06" db="EMBL/GenBank/DDBJ databases">
        <title>Genomic Encyclopedia of Type Strains, Phase III (KMG-III): the genomes of soil and plant-associated and newly described type strains.</title>
        <authorList>
            <person name="Whitman W."/>
        </authorList>
    </citation>
    <scope>NUCLEOTIDE SEQUENCE [LARGE SCALE GENOMIC DNA]</scope>
    <source>
        <strain evidence="9 10">CECT 7342</strain>
    </source>
</reference>
<feature type="transmembrane region" description="Helical" evidence="5">
    <location>
        <begin position="468"/>
        <end position="488"/>
    </location>
</feature>
<evidence type="ECO:0000256" key="4">
    <source>
        <dbReference type="ARBA" id="ARBA00023136"/>
    </source>
</evidence>
<dbReference type="GO" id="GO:0008137">
    <property type="term" value="F:NADH dehydrogenase (ubiquinone) activity"/>
    <property type="evidence" value="ECO:0007669"/>
    <property type="project" value="InterPro"/>
</dbReference>
<keyword evidence="8" id="KW-0560">Oxidoreductase</keyword>
<proteinExistence type="inferred from homology"/>
<reference evidence="8" key="2">
    <citation type="submission" date="2022-09" db="EMBL/GenBank/DDBJ databases">
        <title>Intensive care unit water sources are persistently colonized with multi-drug resistant bacteria and are the site of extensive horizontal gene transfer of antibiotic resistance genes.</title>
        <authorList>
            <person name="Diorio-Toth L."/>
        </authorList>
    </citation>
    <scope>NUCLEOTIDE SEQUENCE</scope>
    <source>
        <strain evidence="8">GD03676</strain>
    </source>
</reference>
<comment type="function">
    <text evidence="5">NDH-1 shuttles electrons from NADH, via FMN and iron-sulfur (Fe-S) centers, to quinones in the respiratory chain. The immediate electron acceptor for the enzyme in this species is believed to be ubiquinone. Couples the redox reaction to proton translocation (for every two electrons transferred, four hydrogen ions are translocated across the cytoplasmic membrane), and thus conserves the redox energy in a proton gradient.</text>
</comment>
<evidence type="ECO:0000313" key="8">
    <source>
        <dbReference type="EMBL" id="MDH2049167.1"/>
    </source>
</evidence>
<organism evidence="8 11">
    <name type="scientific">Achromobacter marplatensis</name>
    <dbReference type="NCBI Taxonomy" id="470868"/>
    <lineage>
        <taxon>Bacteria</taxon>
        <taxon>Pseudomonadati</taxon>
        <taxon>Pseudomonadota</taxon>
        <taxon>Betaproteobacteria</taxon>
        <taxon>Burkholderiales</taxon>
        <taxon>Alcaligenaceae</taxon>
        <taxon>Achromobacter</taxon>
    </lineage>
</organism>
<feature type="transmembrane region" description="Helical" evidence="5">
    <location>
        <begin position="162"/>
        <end position="186"/>
    </location>
</feature>
<feature type="transmembrane region" description="Helical" evidence="5">
    <location>
        <begin position="302"/>
        <end position="325"/>
    </location>
</feature>
<gene>
    <name evidence="5 8" type="primary">nuoN</name>
    <name evidence="9" type="ORF">DFP87_102507</name>
    <name evidence="8" type="ORF">N5K24_02055</name>
</gene>
<feature type="transmembrane region" description="Helical" evidence="5">
    <location>
        <begin position="242"/>
        <end position="264"/>
    </location>
</feature>
<dbReference type="HAMAP" id="MF_00445">
    <property type="entry name" value="NDH1_NuoN_1"/>
    <property type="match status" value="1"/>
</dbReference>
<dbReference type="GO" id="GO:0042773">
    <property type="term" value="P:ATP synthesis coupled electron transport"/>
    <property type="evidence" value="ECO:0007669"/>
    <property type="project" value="InterPro"/>
</dbReference>
<keyword evidence="5" id="KW-0830">Ubiquinone</keyword>
<dbReference type="GO" id="GO:0005886">
    <property type="term" value="C:plasma membrane"/>
    <property type="evidence" value="ECO:0007669"/>
    <property type="project" value="UniProtKB-SubCell"/>
</dbReference>
<dbReference type="EMBL" id="QNRM01000002">
    <property type="protein sequence ID" value="RBP22763.1"/>
    <property type="molecule type" value="Genomic_DNA"/>
</dbReference>
<feature type="transmembrane region" description="Helical" evidence="5">
    <location>
        <begin position="6"/>
        <end position="27"/>
    </location>
</feature>
<feature type="transmembrane region" description="Helical" evidence="5">
    <location>
        <begin position="39"/>
        <end position="58"/>
    </location>
</feature>
<comment type="catalytic activity">
    <reaction evidence="5">
        <text>a quinone + NADH + 5 H(+)(in) = a quinol + NAD(+) + 4 H(+)(out)</text>
        <dbReference type="Rhea" id="RHEA:57888"/>
        <dbReference type="ChEBI" id="CHEBI:15378"/>
        <dbReference type="ChEBI" id="CHEBI:24646"/>
        <dbReference type="ChEBI" id="CHEBI:57540"/>
        <dbReference type="ChEBI" id="CHEBI:57945"/>
        <dbReference type="ChEBI" id="CHEBI:132124"/>
    </reaction>
</comment>
<feature type="transmembrane region" description="Helical" evidence="5">
    <location>
        <begin position="206"/>
        <end position="230"/>
    </location>
</feature>
<feature type="transmembrane region" description="Helical" evidence="5">
    <location>
        <begin position="78"/>
        <end position="98"/>
    </location>
</feature>
<dbReference type="EMBL" id="JAOCKG010000001">
    <property type="protein sequence ID" value="MDH2049167.1"/>
    <property type="molecule type" value="Genomic_DNA"/>
</dbReference>
<accession>A0AA42W832</accession>
<dbReference type="GO" id="GO:0050136">
    <property type="term" value="F:NADH dehydrogenase (quinone) (non-electrogenic) activity"/>
    <property type="evidence" value="ECO:0007669"/>
    <property type="project" value="UniProtKB-UniRule"/>
</dbReference>
<keyword evidence="5" id="KW-1003">Cell membrane</keyword>
<protein>
    <recommendedName>
        <fullName evidence="5">NADH-quinone oxidoreductase subunit N</fullName>
        <ecNumber evidence="5">7.1.1.-</ecNumber>
    </recommendedName>
    <alternativeName>
        <fullName evidence="5">NADH dehydrogenase I subunit N</fullName>
    </alternativeName>
    <alternativeName>
        <fullName evidence="5">NDH-1 subunit N</fullName>
    </alternativeName>
</protein>
<feature type="transmembrane region" description="Helical" evidence="5">
    <location>
        <begin position="276"/>
        <end position="295"/>
    </location>
</feature>
<keyword evidence="10" id="KW-1185">Reference proteome</keyword>
<keyword evidence="5" id="KW-1278">Translocase</keyword>
<evidence type="ECO:0000256" key="6">
    <source>
        <dbReference type="RuleBase" id="RU000320"/>
    </source>
</evidence>
<keyword evidence="5" id="KW-0520">NAD</keyword>
<keyword evidence="2 5" id="KW-0812">Transmembrane</keyword>
<dbReference type="EC" id="7.1.1.-" evidence="5"/>
<dbReference type="NCBIfam" id="NF004442">
    <property type="entry name" value="PRK05777.1-5"/>
    <property type="match status" value="1"/>
</dbReference>
<evidence type="ECO:0000256" key="5">
    <source>
        <dbReference type="HAMAP-Rule" id="MF_00445"/>
    </source>
</evidence>
<evidence type="ECO:0000256" key="3">
    <source>
        <dbReference type="ARBA" id="ARBA00022989"/>
    </source>
</evidence>
<dbReference type="GO" id="GO:0048038">
    <property type="term" value="F:quinone binding"/>
    <property type="evidence" value="ECO:0007669"/>
    <property type="project" value="UniProtKB-KW"/>
</dbReference>
<dbReference type="GO" id="GO:0012505">
    <property type="term" value="C:endomembrane system"/>
    <property type="evidence" value="ECO:0007669"/>
    <property type="project" value="UniProtKB-SubCell"/>
</dbReference>
<comment type="subunit">
    <text evidence="5">NDH-1 is composed of 14 different subunits. Subunits NuoA, H, J, K, L, M, N constitute the membrane sector of the complex.</text>
</comment>
<sequence>MMQSQIDFALATPEILLLVFGLAILLVDAVSNHPERKPTFLLTLLALGVLTVVSAVQWKNGVSGATFHGLYVTDELSHLLKIASYIAVGATLVYGRVYAQVRDMLKGGELYVLTLFALLGQMVMISSGNLISIYLGLELMSLALYALIALRRDDVVATEAAMKYFVLGALASGFLLYGMSMVYGSTGHLDLAEISKVIAAGKAEKMALVFGIVFLVSGLAFKLGAVPFHMWVPDVYQGSPTAVTLILGGAPKLAAFAITLRLLVDGLHGLAADWQPMLMILAVLSLAIGNLTAIAQTNFKRMLAYSTISHMGFVLLGLMSGSVAGKPELSSAAYGASLFYMLTYVLTTLASFGIVLLLSRQGFECEQIDDLKGLNRRSPWHAAIVLLLMFSLAGIPPLVGFYAKLAVLQALISAGHVTLAVIAVLFSLIGAFYYLRVVKVVYFDEPAANAAPIAATCSQRGLLSINGAMMLVLGLLPGGLMALCVQAIRSSLSL</sequence>
<evidence type="ECO:0000256" key="2">
    <source>
        <dbReference type="ARBA" id="ARBA00022692"/>
    </source>
</evidence>
<dbReference type="InterPro" id="IPR001750">
    <property type="entry name" value="ND/Mrp_TM"/>
</dbReference>
<keyword evidence="5" id="KW-0874">Quinone</keyword>
<feature type="transmembrane region" description="Helical" evidence="5">
    <location>
        <begin position="411"/>
        <end position="435"/>
    </location>
</feature>
<comment type="caution">
    <text evidence="8">The sequence shown here is derived from an EMBL/GenBank/DDBJ whole genome shotgun (WGS) entry which is preliminary data.</text>
</comment>
<keyword evidence="3 5" id="KW-1133">Transmembrane helix</keyword>
<feature type="transmembrane region" description="Helical" evidence="5">
    <location>
        <begin position="133"/>
        <end position="150"/>
    </location>
</feature>